<proteinExistence type="inferred from homology"/>
<dbReference type="InterPro" id="IPR006015">
    <property type="entry name" value="Universal_stress_UspA"/>
</dbReference>
<dbReference type="PANTHER" id="PTHR46268:SF6">
    <property type="entry name" value="UNIVERSAL STRESS PROTEIN UP12"/>
    <property type="match status" value="1"/>
</dbReference>
<protein>
    <submittedName>
        <fullName evidence="3">Universal stress protein</fullName>
    </submittedName>
</protein>
<dbReference type="OrthoDB" id="105697at2157"/>
<feature type="domain" description="UspA" evidence="2">
    <location>
        <begin position="1"/>
        <end position="138"/>
    </location>
</feature>
<evidence type="ECO:0000256" key="1">
    <source>
        <dbReference type="ARBA" id="ARBA00008791"/>
    </source>
</evidence>
<comment type="caution">
    <text evidence="3">The sequence shown here is derived from an EMBL/GenBank/DDBJ whole genome shotgun (WGS) entry which is preliminary data.</text>
</comment>
<dbReference type="AlphaFoldDB" id="A0A8J8PDF7"/>
<dbReference type="InterPro" id="IPR006016">
    <property type="entry name" value="UspA"/>
</dbReference>
<sequence>MFDRLLFPTDGSDGVEAVFDQVLAIAAHHGATLHVLHVADTSHDSVTRIGDDVIDVFEQEGETLVADTAARAEERGIETETAVIQGGVPKTITGYAAREGIDCIVMPTHGRTGLEEFFLGSTTERVSRLTTVPVLTLRPDGQPISYPFESLLVPTDGSDPATRSLKFAVDLANDTDGTLHLLSAVDVSVFGGSSRSLPHFDSLETEATEVVDNAADLAATTGIEGIQTAVEHGSSVPAAIRSYATEHDIGCIVMGTHGRTGLSRYLIGSVTEAVLRSSEHPVLVVPSKTNKSEGDADDATAD</sequence>
<dbReference type="PRINTS" id="PR01438">
    <property type="entry name" value="UNVRSLSTRESS"/>
</dbReference>
<name>A0A8J8PDF7_9EURY</name>
<dbReference type="PANTHER" id="PTHR46268">
    <property type="entry name" value="STRESS RESPONSE PROTEIN NHAX"/>
    <property type="match status" value="1"/>
</dbReference>
<dbReference type="Gene3D" id="3.40.50.620">
    <property type="entry name" value="HUPs"/>
    <property type="match status" value="2"/>
</dbReference>
<keyword evidence="4" id="KW-1185">Reference proteome</keyword>
<dbReference type="CDD" id="cd00293">
    <property type="entry name" value="USP-like"/>
    <property type="match status" value="2"/>
</dbReference>
<dbReference type="Pfam" id="PF00582">
    <property type="entry name" value="Usp"/>
    <property type="match status" value="2"/>
</dbReference>
<feature type="domain" description="UspA" evidence="2">
    <location>
        <begin position="148"/>
        <end position="286"/>
    </location>
</feature>
<evidence type="ECO:0000259" key="2">
    <source>
        <dbReference type="Pfam" id="PF00582"/>
    </source>
</evidence>
<accession>A0A8J8PDF7</accession>
<comment type="similarity">
    <text evidence="1">Belongs to the universal stress protein A family.</text>
</comment>
<dbReference type="InterPro" id="IPR014729">
    <property type="entry name" value="Rossmann-like_a/b/a_fold"/>
</dbReference>
<dbReference type="Proteomes" id="UP000705823">
    <property type="component" value="Unassembled WGS sequence"/>
</dbReference>
<evidence type="ECO:0000313" key="4">
    <source>
        <dbReference type="Proteomes" id="UP000705823"/>
    </source>
</evidence>
<reference evidence="3" key="1">
    <citation type="submission" date="2019-02" db="EMBL/GenBank/DDBJ databases">
        <title>Halonotius sp. a new haloarchaeum isolated from saline soil.</title>
        <authorList>
            <person name="Duran-Viseras A."/>
            <person name="Sanchez-Porro C."/>
            <person name="Ventosa A."/>
        </authorList>
    </citation>
    <scope>NUCLEOTIDE SEQUENCE</scope>
    <source>
        <strain evidence="3">F15B</strain>
    </source>
</reference>
<dbReference type="EMBL" id="RKLU01000001">
    <property type="protein sequence ID" value="TQQ83295.1"/>
    <property type="molecule type" value="Genomic_DNA"/>
</dbReference>
<gene>
    <name evidence="3" type="ORF">EGH24_00380</name>
</gene>
<dbReference type="RefSeq" id="WP_142978201.1">
    <property type="nucleotide sequence ID" value="NZ_RKLU01000001.1"/>
</dbReference>
<organism evidence="3 4">
    <name type="scientific">Halonotius terrestris</name>
    <dbReference type="NCBI Taxonomy" id="2487750"/>
    <lineage>
        <taxon>Archaea</taxon>
        <taxon>Methanobacteriati</taxon>
        <taxon>Methanobacteriota</taxon>
        <taxon>Stenosarchaea group</taxon>
        <taxon>Halobacteria</taxon>
        <taxon>Halobacteriales</taxon>
        <taxon>Haloferacaceae</taxon>
        <taxon>Halonotius</taxon>
    </lineage>
</organism>
<dbReference type="SUPFAM" id="SSF52402">
    <property type="entry name" value="Adenine nucleotide alpha hydrolases-like"/>
    <property type="match status" value="2"/>
</dbReference>
<evidence type="ECO:0000313" key="3">
    <source>
        <dbReference type="EMBL" id="TQQ83295.1"/>
    </source>
</evidence>